<evidence type="ECO:0000313" key="2">
    <source>
        <dbReference type="Proteomes" id="UP000510647"/>
    </source>
</evidence>
<dbReference type="Proteomes" id="UP000510647">
    <property type="component" value="Chromosome 7"/>
</dbReference>
<protein>
    <submittedName>
        <fullName evidence="1">Uncharacterized protein</fullName>
    </submittedName>
</protein>
<accession>A0A7H9HZS2</accession>
<sequence length="127" mass="14723">MSQRNLTFYIEDWQESLYNGANDNDLSKLFIYTSAQRAMLDAINELHALSDEIISFRTTGSVSSGIPSLMTHAMQTRERAKRLYRSALRNKVSNGSWDLDQLFKDLDEELVRSTGVLRLYQRRGSYY</sequence>
<proteinExistence type="predicted"/>
<dbReference type="EMBL" id="CP059273">
    <property type="protein sequence ID" value="QLQ82095.1"/>
    <property type="molecule type" value="Genomic_DNA"/>
</dbReference>
<evidence type="ECO:0000313" key="1">
    <source>
        <dbReference type="EMBL" id="QLQ82095.1"/>
    </source>
</evidence>
<reference evidence="1 2" key="1">
    <citation type="submission" date="2020-06" db="EMBL/GenBank/DDBJ databases">
        <title>The yeast mating-type switching endonuclease HO is a domesticated member of an unorthodox homing genetic element family.</title>
        <authorList>
            <person name="Coughlan A.Y."/>
            <person name="Lombardi L."/>
            <person name="Braun-Galleani S."/>
            <person name="Martos A.R."/>
            <person name="Galeote V."/>
            <person name="Bigey F."/>
            <person name="Dequin S."/>
            <person name="Byrne K.P."/>
            <person name="Wolfe K.H."/>
        </authorList>
    </citation>
    <scope>NUCLEOTIDE SEQUENCE [LARGE SCALE GENOMIC DNA]</scope>
    <source>
        <strain evidence="1 2">CBS2947</strain>
    </source>
</reference>
<name>A0A7H9HZS2_9SACH</name>
<gene>
    <name evidence="1" type="ORF">HG537_0G03500</name>
</gene>
<dbReference type="AlphaFoldDB" id="A0A7H9HZS2"/>
<keyword evidence="2" id="KW-1185">Reference proteome</keyword>
<dbReference type="OrthoDB" id="4070070at2759"/>
<organism evidence="1 2">
    <name type="scientific">Torulaspora globosa</name>
    <dbReference type="NCBI Taxonomy" id="48254"/>
    <lineage>
        <taxon>Eukaryota</taxon>
        <taxon>Fungi</taxon>
        <taxon>Dikarya</taxon>
        <taxon>Ascomycota</taxon>
        <taxon>Saccharomycotina</taxon>
        <taxon>Saccharomycetes</taxon>
        <taxon>Saccharomycetales</taxon>
        <taxon>Saccharomycetaceae</taxon>
        <taxon>Torulaspora</taxon>
    </lineage>
</organism>